<feature type="signal peptide" evidence="5">
    <location>
        <begin position="1"/>
        <end position="20"/>
    </location>
</feature>
<comment type="caution">
    <text evidence="2">Lacks conserved residue(s) required for the propagation of feature annotation.</text>
</comment>
<dbReference type="SMART" id="SM00409">
    <property type="entry name" value="IG"/>
    <property type="match status" value="1"/>
</dbReference>
<name>A0A0C9RD50_9HYME</name>
<dbReference type="AlphaFoldDB" id="A0A0C9RD50"/>
<dbReference type="InterPro" id="IPR003599">
    <property type="entry name" value="Ig_sub"/>
</dbReference>
<feature type="region of interest" description="Disordered" evidence="3">
    <location>
        <begin position="552"/>
        <end position="589"/>
    </location>
</feature>
<feature type="region of interest" description="Disordered" evidence="3">
    <location>
        <begin position="606"/>
        <end position="648"/>
    </location>
</feature>
<feature type="transmembrane region" description="Helical" evidence="4">
    <location>
        <begin position="255"/>
        <end position="278"/>
    </location>
</feature>
<organism evidence="7">
    <name type="scientific">Fopius arisanus</name>
    <dbReference type="NCBI Taxonomy" id="64838"/>
    <lineage>
        <taxon>Eukaryota</taxon>
        <taxon>Metazoa</taxon>
        <taxon>Ecdysozoa</taxon>
        <taxon>Arthropoda</taxon>
        <taxon>Hexapoda</taxon>
        <taxon>Insecta</taxon>
        <taxon>Pterygota</taxon>
        <taxon>Neoptera</taxon>
        <taxon>Endopterygota</taxon>
        <taxon>Hymenoptera</taxon>
        <taxon>Apocrita</taxon>
        <taxon>Ichneumonoidea</taxon>
        <taxon>Braconidae</taxon>
        <taxon>Opiinae</taxon>
        <taxon>Fopius</taxon>
    </lineage>
</organism>
<keyword evidence="4" id="KW-0472">Membrane</keyword>
<feature type="chain" id="PRO_5044541689" evidence="5">
    <location>
        <begin position="21"/>
        <end position="666"/>
    </location>
</feature>
<dbReference type="InterPro" id="IPR002172">
    <property type="entry name" value="LDrepeatLR_classA_rpt"/>
</dbReference>
<evidence type="ECO:0000313" key="7">
    <source>
        <dbReference type="EMBL" id="JAG75972.1"/>
    </source>
</evidence>
<dbReference type="OrthoDB" id="2019384at2759"/>
<accession>A0A0C9RD50</accession>
<evidence type="ECO:0000256" key="2">
    <source>
        <dbReference type="PROSITE-ProRule" id="PRU00124"/>
    </source>
</evidence>
<reference evidence="7" key="1">
    <citation type="submission" date="2015-01" db="EMBL/GenBank/DDBJ databases">
        <title>Transcriptome Assembly of Fopius arisanus.</title>
        <authorList>
            <person name="Geib S."/>
        </authorList>
    </citation>
    <scope>NUCLEOTIDE SEQUENCE</scope>
</reference>
<proteinExistence type="predicted"/>
<feature type="region of interest" description="Disordered" evidence="3">
    <location>
        <begin position="384"/>
        <end position="405"/>
    </location>
</feature>
<feature type="domain" description="Ig-like" evidence="6">
    <location>
        <begin position="45"/>
        <end position="138"/>
    </location>
</feature>
<dbReference type="EMBL" id="GBYB01006205">
    <property type="protein sequence ID" value="JAG75972.1"/>
    <property type="molecule type" value="Transcribed_RNA"/>
</dbReference>
<dbReference type="KEGG" id="fas:105264745"/>
<evidence type="ECO:0000259" key="6">
    <source>
        <dbReference type="PROSITE" id="PS50835"/>
    </source>
</evidence>
<dbReference type="SUPFAM" id="SSF57424">
    <property type="entry name" value="LDL receptor-like module"/>
    <property type="match status" value="1"/>
</dbReference>
<dbReference type="PROSITE" id="PS01209">
    <property type="entry name" value="LDLRA_1"/>
    <property type="match status" value="1"/>
</dbReference>
<dbReference type="InterPro" id="IPR013783">
    <property type="entry name" value="Ig-like_fold"/>
</dbReference>
<keyword evidence="8" id="KW-1185">Reference proteome</keyword>
<evidence type="ECO:0000313" key="9">
    <source>
        <dbReference type="RefSeq" id="XP_011300134.1"/>
    </source>
</evidence>
<dbReference type="Gene3D" id="4.10.400.10">
    <property type="entry name" value="Low-density Lipoprotein Receptor"/>
    <property type="match status" value="1"/>
</dbReference>
<keyword evidence="4" id="KW-0812">Transmembrane</keyword>
<dbReference type="Gene3D" id="2.60.40.10">
    <property type="entry name" value="Immunoglobulins"/>
    <property type="match status" value="1"/>
</dbReference>
<reference evidence="9" key="2">
    <citation type="submission" date="2025-04" db="UniProtKB">
        <authorList>
            <consortium name="RefSeq"/>
        </authorList>
    </citation>
    <scope>IDENTIFICATION</scope>
    <source>
        <strain evidence="9">USDA-PBARC FA_bdor</strain>
        <tissue evidence="9">Whole organism</tissue>
    </source>
</reference>
<accession>A0A9R1TXG1</accession>
<dbReference type="RefSeq" id="XP_011300134.1">
    <property type="nucleotide sequence ID" value="XM_011301832.1"/>
</dbReference>
<feature type="compositionally biased region" description="Low complexity" evidence="3">
    <location>
        <begin position="384"/>
        <end position="394"/>
    </location>
</feature>
<dbReference type="SUPFAM" id="SSF48726">
    <property type="entry name" value="Immunoglobulin"/>
    <property type="match status" value="1"/>
</dbReference>
<feature type="compositionally biased region" description="Polar residues" evidence="3">
    <location>
        <begin position="606"/>
        <end position="647"/>
    </location>
</feature>
<dbReference type="PROSITE" id="PS50068">
    <property type="entry name" value="LDLRA_2"/>
    <property type="match status" value="1"/>
</dbReference>
<evidence type="ECO:0000256" key="3">
    <source>
        <dbReference type="SAM" id="MobiDB-lite"/>
    </source>
</evidence>
<dbReference type="SMART" id="SM00192">
    <property type="entry name" value="LDLa"/>
    <property type="match status" value="1"/>
</dbReference>
<keyword evidence="4" id="KW-1133">Transmembrane helix</keyword>
<dbReference type="InterPro" id="IPR007110">
    <property type="entry name" value="Ig-like_dom"/>
</dbReference>
<protein>
    <submittedName>
        <fullName evidence="7">Ldlrad3_3 protein</fullName>
    </submittedName>
    <submittedName>
        <fullName evidence="9">Uncharacterized protein isoform X1</fullName>
    </submittedName>
</protein>
<feature type="region of interest" description="Disordered" evidence="3">
    <location>
        <begin position="485"/>
        <end position="525"/>
    </location>
</feature>
<keyword evidence="1" id="KW-1015">Disulfide bond</keyword>
<dbReference type="Proteomes" id="UP000694866">
    <property type="component" value="Unplaced"/>
</dbReference>
<dbReference type="InterPro" id="IPR036179">
    <property type="entry name" value="Ig-like_dom_sf"/>
</dbReference>
<sequence>MHYFYAVVLTILGLVNKLYCVETLPNVTIQNLWPTSARAKLEIFPQFVTGIEPKLILRGNNESLNMTCTAVYHNPDKNDISLSYDVDWKVPSHVKDNPSSKIISGQNKNIAWLWFERLSEYDAGNYICNAVSTSKSVVPPFMSSEIRLSVKSSKNKPTFCGKQWFKCHLSTHCIMQRYVCDGKADCDQGEDENPDACGPNPCFGKVHCEGRCIPPEWCCDYRNCNGTYGLRPWPPEPHEISYVQTAFYTVIENSWFVVGCAMAFMFIVTILVIAICRVQIKRAMNSRWTQQNRTNCTRRRTVPIGMPMYDLDVYLNRAADNYPRGVSIMYNINSGVQFVGRPMEPPPYSEVIASPPREGPPPPYVSCENLIEQTTTIGVASESTTASQSESTEAPTCGTIPPQVSNDLRDESSGFSGMVITSRSIPGPQVPTLSHISTNSAAADLDSRPRLALPQSFDLEYVETDALLSENSNITITSPKETLWKSYGRPGGAKTRWQDQSPDKRWFNRKSGKSAESSPLKNKDLSLADAENEGVFLDTDQHEVRIDLCQEQGPSTSAHDNEQTSISRGSHVANKKANESREDVGFSGVNNPSGLVTRSLAFPCQPSQHQNTITDTHTQKNESSTSVSTALLPSSDHQTETNGQMSASEPLVLPLRESFIGVQKNS</sequence>
<evidence type="ECO:0000256" key="4">
    <source>
        <dbReference type="SAM" id="Phobius"/>
    </source>
</evidence>
<evidence type="ECO:0000313" key="8">
    <source>
        <dbReference type="Proteomes" id="UP000694866"/>
    </source>
</evidence>
<dbReference type="InterPro" id="IPR036055">
    <property type="entry name" value="LDL_receptor-like_sf"/>
</dbReference>
<dbReference type="CDD" id="cd00112">
    <property type="entry name" value="LDLa"/>
    <property type="match status" value="1"/>
</dbReference>
<keyword evidence="5" id="KW-0732">Signal</keyword>
<dbReference type="PROSITE" id="PS50835">
    <property type="entry name" value="IG_LIKE"/>
    <property type="match status" value="1"/>
</dbReference>
<evidence type="ECO:0000256" key="5">
    <source>
        <dbReference type="SAM" id="SignalP"/>
    </source>
</evidence>
<feature type="compositionally biased region" description="Polar residues" evidence="3">
    <location>
        <begin position="552"/>
        <end position="568"/>
    </location>
</feature>
<evidence type="ECO:0000256" key="1">
    <source>
        <dbReference type="ARBA" id="ARBA00023157"/>
    </source>
</evidence>
<dbReference type="GeneID" id="105264745"/>
<gene>
    <name evidence="7" type="primary">Ldlrad3_3</name>
    <name evidence="9" type="synonym">LOC105264745</name>
    <name evidence="7" type="ORF">g.33666</name>
</gene>
<dbReference type="InterPro" id="IPR023415">
    <property type="entry name" value="LDLR_class-A_CS"/>
</dbReference>
<dbReference type="Pfam" id="PF00057">
    <property type="entry name" value="Ldl_recept_a"/>
    <property type="match status" value="1"/>
</dbReference>